<dbReference type="RefSeq" id="WP_302074917.1">
    <property type="nucleotide sequence ID" value="NZ_JAUKWQ010000001.1"/>
</dbReference>
<dbReference type="InterPro" id="IPR003509">
    <property type="entry name" value="UPF0102_YraN-like"/>
</dbReference>
<sequence length="125" mass="14438">MARTSERKPQQKRKAAERKGRFSEYLAALYLMAKGYRIEALRFKTPLGEVDIIARKGDLAIFVEVKARKTERTALDAVSYTAQGRIRAASDLWISRHPKGHLLSQRYDIVAVLPWRLPRHFPDVF</sequence>
<keyword evidence="4" id="KW-1185">Reference proteome</keyword>
<name>A0ABT8SSS0_9HYPH</name>
<dbReference type="EMBL" id="JAUKWQ010000001">
    <property type="protein sequence ID" value="MDO1580762.1"/>
    <property type="molecule type" value="Genomic_DNA"/>
</dbReference>
<dbReference type="Gene3D" id="3.40.1350.10">
    <property type="match status" value="1"/>
</dbReference>
<dbReference type="HAMAP" id="MF_00048">
    <property type="entry name" value="UPF0102"/>
    <property type="match status" value="1"/>
</dbReference>
<reference evidence="3" key="2">
    <citation type="submission" date="2023-07" db="EMBL/GenBank/DDBJ databases">
        <authorList>
            <person name="Sun H."/>
        </authorList>
    </citation>
    <scope>NUCLEOTIDE SEQUENCE</scope>
    <source>
        <strain evidence="3">05753</strain>
    </source>
</reference>
<comment type="caution">
    <text evidence="3">The sequence shown here is derived from an EMBL/GenBank/DDBJ whole genome shotgun (WGS) entry which is preliminary data.</text>
</comment>
<dbReference type="NCBIfam" id="NF009151">
    <property type="entry name" value="PRK12497.1-5"/>
    <property type="match status" value="1"/>
</dbReference>
<protein>
    <recommendedName>
        <fullName evidence="2">UPF0102 protein Q2T52_01515</fullName>
    </recommendedName>
</protein>
<dbReference type="PANTHER" id="PTHR34039">
    <property type="entry name" value="UPF0102 PROTEIN YRAN"/>
    <property type="match status" value="1"/>
</dbReference>
<evidence type="ECO:0000313" key="4">
    <source>
        <dbReference type="Proteomes" id="UP001169006"/>
    </source>
</evidence>
<comment type="similarity">
    <text evidence="1 2">Belongs to the UPF0102 family.</text>
</comment>
<dbReference type="Proteomes" id="UP001169006">
    <property type="component" value="Unassembled WGS sequence"/>
</dbReference>
<organism evidence="3 4">
    <name type="scientific">Rhizobium oryzicola</name>
    <dbReference type="NCBI Taxonomy" id="1232668"/>
    <lineage>
        <taxon>Bacteria</taxon>
        <taxon>Pseudomonadati</taxon>
        <taxon>Pseudomonadota</taxon>
        <taxon>Alphaproteobacteria</taxon>
        <taxon>Hyphomicrobiales</taxon>
        <taxon>Rhizobiaceae</taxon>
        <taxon>Rhizobium/Agrobacterium group</taxon>
        <taxon>Rhizobium</taxon>
    </lineage>
</organism>
<evidence type="ECO:0000313" key="3">
    <source>
        <dbReference type="EMBL" id="MDO1580762.1"/>
    </source>
</evidence>
<reference evidence="3" key="1">
    <citation type="journal article" date="2015" name="Int. J. Syst. Evol. Microbiol.">
        <title>Rhizobium oryzicola sp. nov., potential plant-growth-promoting endophytic bacteria isolated from rice roots.</title>
        <authorList>
            <person name="Zhang X.X."/>
            <person name="Gao J.S."/>
            <person name="Cao Y.H."/>
            <person name="Sheirdil R.A."/>
            <person name="Wang X.C."/>
            <person name="Zhang L."/>
        </authorList>
    </citation>
    <scope>NUCLEOTIDE SEQUENCE</scope>
    <source>
        <strain evidence="3">05753</strain>
    </source>
</reference>
<evidence type="ECO:0000256" key="1">
    <source>
        <dbReference type="ARBA" id="ARBA00006738"/>
    </source>
</evidence>
<evidence type="ECO:0000256" key="2">
    <source>
        <dbReference type="HAMAP-Rule" id="MF_00048"/>
    </source>
</evidence>
<dbReference type="InterPro" id="IPR011856">
    <property type="entry name" value="tRNA_endonuc-like_dom_sf"/>
</dbReference>
<dbReference type="PANTHER" id="PTHR34039:SF1">
    <property type="entry name" value="UPF0102 PROTEIN YRAN"/>
    <property type="match status" value="1"/>
</dbReference>
<proteinExistence type="inferred from homology"/>
<dbReference type="SUPFAM" id="SSF52980">
    <property type="entry name" value="Restriction endonuclease-like"/>
    <property type="match status" value="1"/>
</dbReference>
<gene>
    <name evidence="3" type="ORF">Q2T52_01515</name>
</gene>
<dbReference type="Pfam" id="PF02021">
    <property type="entry name" value="UPF0102"/>
    <property type="match status" value="1"/>
</dbReference>
<dbReference type="InterPro" id="IPR011335">
    <property type="entry name" value="Restrct_endonuc-II-like"/>
</dbReference>
<accession>A0ABT8SSS0</accession>